<dbReference type="AlphaFoldDB" id="A0A4Y8A9H0"/>
<organism evidence="3 4">
    <name type="scientific">Mucilaginibacter phyllosphaerae</name>
    <dbReference type="NCBI Taxonomy" id="1812349"/>
    <lineage>
        <taxon>Bacteria</taxon>
        <taxon>Pseudomonadati</taxon>
        <taxon>Bacteroidota</taxon>
        <taxon>Sphingobacteriia</taxon>
        <taxon>Sphingobacteriales</taxon>
        <taxon>Sphingobacteriaceae</taxon>
        <taxon>Mucilaginibacter</taxon>
    </lineage>
</organism>
<evidence type="ECO:0000313" key="5">
    <source>
        <dbReference type="Proteomes" id="UP000583101"/>
    </source>
</evidence>
<dbReference type="PANTHER" id="PTHR36974">
    <property type="entry name" value="MEMBRANE PROTEIN-RELATED"/>
    <property type="match status" value="1"/>
</dbReference>
<feature type="transmembrane region" description="Helical" evidence="1">
    <location>
        <begin position="67"/>
        <end position="90"/>
    </location>
</feature>
<reference evidence="2 5" key="3">
    <citation type="submission" date="2020-08" db="EMBL/GenBank/DDBJ databases">
        <title>Genomic Encyclopedia of Type Strains, Phase IV (KMG-IV): sequencing the most valuable type-strain genomes for metagenomic binning, comparative biology and taxonomic classification.</title>
        <authorList>
            <person name="Goeker M."/>
        </authorList>
    </citation>
    <scope>NUCLEOTIDE SEQUENCE [LARGE SCALE GENOMIC DNA]</scope>
    <source>
        <strain evidence="2 5">DSM 100995</strain>
    </source>
</reference>
<name>A0A4Y8A9H0_9SPHI</name>
<dbReference type="Proteomes" id="UP000583101">
    <property type="component" value="Unassembled WGS sequence"/>
</dbReference>
<feature type="transmembrane region" description="Helical" evidence="1">
    <location>
        <begin position="7"/>
        <end position="25"/>
    </location>
</feature>
<dbReference type="PANTHER" id="PTHR36974:SF1">
    <property type="entry name" value="DOXX FAMILY MEMBRANE PROTEIN"/>
    <property type="match status" value="1"/>
</dbReference>
<keyword evidence="1" id="KW-1133">Transmembrane helix</keyword>
<keyword evidence="5" id="KW-1185">Reference proteome</keyword>
<dbReference type="EMBL" id="JACIEG010000004">
    <property type="protein sequence ID" value="MBB3969648.1"/>
    <property type="molecule type" value="Genomic_DNA"/>
</dbReference>
<sequence length="122" mass="13772">MRKFKNISLVILVIGYLVAGANHFIHPQGYLRIIPGYLPAPVLLNLLAGVFEILFALLLIRPKTRKVASYGIILMLIAFLPVHITMLMNAPVKLGSLLVTPAIAWIRLLLQPALMLWAWWHR</sequence>
<gene>
    <name evidence="3" type="ORF">E2R65_14040</name>
    <name evidence="2" type="ORF">GGR35_002261</name>
</gene>
<proteinExistence type="predicted"/>
<dbReference type="OrthoDB" id="327939at2"/>
<feature type="transmembrane region" description="Helical" evidence="1">
    <location>
        <begin position="102"/>
        <end position="120"/>
    </location>
</feature>
<accession>A0A4Y8A9H0</accession>
<keyword evidence="1" id="KW-0472">Membrane</keyword>
<comment type="caution">
    <text evidence="3">The sequence shown here is derived from an EMBL/GenBank/DDBJ whole genome shotgun (WGS) entry which is preliminary data.</text>
</comment>
<reference evidence="3 4" key="1">
    <citation type="journal article" date="2016" name="Int. J. Syst. Evol. Microbiol.">
        <title>Proposal of Mucilaginibacter phyllosphaerae sp. nov. isolated from the phyllosphere of Galium album.</title>
        <authorList>
            <person name="Aydogan E.L."/>
            <person name="Busse H.J."/>
            <person name="Moser G."/>
            <person name="Muller C."/>
            <person name="Kampfer P."/>
            <person name="Glaeser S.P."/>
        </authorList>
    </citation>
    <scope>NUCLEOTIDE SEQUENCE [LARGE SCALE GENOMIC DNA]</scope>
    <source>
        <strain evidence="3 4">PP-F2FG21</strain>
    </source>
</reference>
<evidence type="ECO:0000256" key="1">
    <source>
        <dbReference type="SAM" id="Phobius"/>
    </source>
</evidence>
<protein>
    <submittedName>
        <fullName evidence="3">DoxX family protein</fullName>
    </submittedName>
    <submittedName>
        <fullName evidence="2">Membrane protein</fullName>
    </submittedName>
</protein>
<evidence type="ECO:0000313" key="2">
    <source>
        <dbReference type="EMBL" id="MBB3969648.1"/>
    </source>
</evidence>
<dbReference type="RefSeq" id="WP_134337108.1">
    <property type="nucleotide sequence ID" value="NZ_BMCZ01000005.1"/>
</dbReference>
<feature type="transmembrane region" description="Helical" evidence="1">
    <location>
        <begin position="37"/>
        <end position="60"/>
    </location>
</feature>
<reference evidence="3" key="2">
    <citation type="submission" date="2019-03" db="EMBL/GenBank/DDBJ databases">
        <authorList>
            <person name="Yan Y.-Q."/>
            <person name="Du Z.-J."/>
        </authorList>
    </citation>
    <scope>NUCLEOTIDE SEQUENCE</scope>
    <source>
        <strain evidence="3">PP-F2FG21</strain>
    </source>
</reference>
<evidence type="ECO:0000313" key="4">
    <source>
        <dbReference type="Proteomes" id="UP000297248"/>
    </source>
</evidence>
<keyword evidence="1" id="KW-0812">Transmembrane</keyword>
<dbReference type="EMBL" id="SNQG01000005">
    <property type="protein sequence ID" value="TEW65033.1"/>
    <property type="molecule type" value="Genomic_DNA"/>
</dbReference>
<evidence type="ECO:0000313" key="3">
    <source>
        <dbReference type="EMBL" id="TEW65033.1"/>
    </source>
</evidence>
<dbReference type="Proteomes" id="UP000297248">
    <property type="component" value="Unassembled WGS sequence"/>
</dbReference>